<evidence type="ECO:0000256" key="1">
    <source>
        <dbReference type="ARBA" id="ARBA00023015"/>
    </source>
</evidence>
<dbReference type="RefSeq" id="WP_340269247.1">
    <property type="nucleotide sequence ID" value="NZ_JBBEOG010000004.1"/>
</dbReference>
<comment type="caution">
    <text evidence="6">The sequence shown here is derived from an EMBL/GenBank/DDBJ whole genome shotgun (WGS) entry which is preliminary data.</text>
</comment>
<keyword evidence="2" id="KW-0238">DNA-binding</keyword>
<keyword evidence="1" id="KW-0805">Transcription regulation</keyword>
<protein>
    <submittedName>
        <fullName evidence="6">GntR family transcriptional regulator</fullName>
    </submittedName>
</protein>
<keyword evidence="3" id="KW-0804">Transcription</keyword>
<dbReference type="SUPFAM" id="SSF46785">
    <property type="entry name" value="Winged helix' DNA-binding domain"/>
    <property type="match status" value="1"/>
</dbReference>
<keyword evidence="7" id="KW-1185">Reference proteome</keyword>
<evidence type="ECO:0000256" key="3">
    <source>
        <dbReference type="ARBA" id="ARBA00023163"/>
    </source>
</evidence>
<name>A0ABW0GR73_9MICO</name>
<evidence type="ECO:0000313" key="7">
    <source>
        <dbReference type="Proteomes" id="UP001596122"/>
    </source>
</evidence>
<gene>
    <name evidence="6" type="ORF">ACFPJ6_11180</name>
</gene>
<sequence>MGAASARVADHLRTAIPDGELGPGDRVRQEDVAARLGAGRPPVREALRLLEAEGLVRHERHKGARVPRLSLAEVVVMYRMREQVEPRGCGTRPSTSTARTSGAGVPAGWVELEQHAELVDPSAAPP</sequence>
<dbReference type="InterPro" id="IPR000524">
    <property type="entry name" value="Tscrpt_reg_HTH_GntR"/>
</dbReference>
<feature type="region of interest" description="Disordered" evidence="4">
    <location>
        <begin position="1"/>
        <end position="26"/>
    </location>
</feature>
<evidence type="ECO:0000256" key="4">
    <source>
        <dbReference type="SAM" id="MobiDB-lite"/>
    </source>
</evidence>
<proteinExistence type="predicted"/>
<dbReference type="Pfam" id="PF00392">
    <property type="entry name" value="GntR"/>
    <property type="match status" value="1"/>
</dbReference>
<evidence type="ECO:0000313" key="6">
    <source>
        <dbReference type="EMBL" id="MFC5381356.1"/>
    </source>
</evidence>
<dbReference type="PANTHER" id="PTHR43537:SF41">
    <property type="entry name" value="TRANSCRIPTIONAL REGULATORY PROTEIN"/>
    <property type="match status" value="1"/>
</dbReference>
<dbReference type="PANTHER" id="PTHR43537">
    <property type="entry name" value="TRANSCRIPTIONAL REGULATOR, GNTR FAMILY"/>
    <property type="match status" value="1"/>
</dbReference>
<organism evidence="6 7">
    <name type="scientific">Aquipuribacter nitratireducens</name>
    <dbReference type="NCBI Taxonomy" id="650104"/>
    <lineage>
        <taxon>Bacteria</taxon>
        <taxon>Bacillati</taxon>
        <taxon>Actinomycetota</taxon>
        <taxon>Actinomycetes</taxon>
        <taxon>Micrococcales</taxon>
        <taxon>Intrasporangiaceae</taxon>
        <taxon>Aquipuribacter</taxon>
    </lineage>
</organism>
<accession>A0ABW0GR73</accession>
<dbReference type="InterPro" id="IPR036388">
    <property type="entry name" value="WH-like_DNA-bd_sf"/>
</dbReference>
<dbReference type="Gene3D" id="1.10.10.10">
    <property type="entry name" value="Winged helix-like DNA-binding domain superfamily/Winged helix DNA-binding domain"/>
    <property type="match status" value="1"/>
</dbReference>
<dbReference type="SMART" id="SM00345">
    <property type="entry name" value="HTH_GNTR"/>
    <property type="match status" value="1"/>
</dbReference>
<reference evidence="7" key="1">
    <citation type="journal article" date="2019" name="Int. J. Syst. Evol. Microbiol.">
        <title>The Global Catalogue of Microorganisms (GCM) 10K type strain sequencing project: providing services to taxonomists for standard genome sequencing and annotation.</title>
        <authorList>
            <consortium name="The Broad Institute Genomics Platform"/>
            <consortium name="The Broad Institute Genome Sequencing Center for Infectious Disease"/>
            <person name="Wu L."/>
            <person name="Ma J."/>
        </authorList>
    </citation>
    <scope>NUCLEOTIDE SEQUENCE [LARGE SCALE GENOMIC DNA]</scope>
    <source>
        <strain evidence="7">CCUG 43114</strain>
    </source>
</reference>
<dbReference type="EMBL" id="JBHSLD010000009">
    <property type="protein sequence ID" value="MFC5381356.1"/>
    <property type="molecule type" value="Genomic_DNA"/>
</dbReference>
<feature type="domain" description="HTH gntR-type" evidence="5">
    <location>
        <begin position="2"/>
        <end position="69"/>
    </location>
</feature>
<dbReference type="PROSITE" id="PS50949">
    <property type="entry name" value="HTH_GNTR"/>
    <property type="match status" value="1"/>
</dbReference>
<evidence type="ECO:0000259" key="5">
    <source>
        <dbReference type="PROSITE" id="PS50949"/>
    </source>
</evidence>
<dbReference type="CDD" id="cd07377">
    <property type="entry name" value="WHTH_GntR"/>
    <property type="match status" value="1"/>
</dbReference>
<evidence type="ECO:0000256" key="2">
    <source>
        <dbReference type="ARBA" id="ARBA00023125"/>
    </source>
</evidence>
<dbReference type="Proteomes" id="UP001596122">
    <property type="component" value="Unassembled WGS sequence"/>
</dbReference>
<dbReference type="InterPro" id="IPR036390">
    <property type="entry name" value="WH_DNA-bd_sf"/>
</dbReference>